<evidence type="ECO:0000313" key="11">
    <source>
        <dbReference type="Proteomes" id="UP001195483"/>
    </source>
</evidence>
<dbReference type="PANTHER" id="PTHR10344:SF4">
    <property type="entry name" value="UMP-CMP KINASE 2, MITOCHONDRIAL"/>
    <property type="match status" value="1"/>
</dbReference>
<keyword evidence="4" id="KW-0545">Nucleotide biosynthesis</keyword>
<evidence type="ECO:0000256" key="7">
    <source>
        <dbReference type="ARBA" id="ARBA00022840"/>
    </source>
</evidence>
<dbReference type="NCBIfam" id="TIGR00041">
    <property type="entry name" value="DTMP_kinase"/>
    <property type="match status" value="1"/>
</dbReference>
<dbReference type="InterPro" id="IPR027417">
    <property type="entry name" value="P-loop_NTPase"/>
</dbReference>
<evidence type="ECO:0000256" key="2">
    <source>
        <dbReference type="ARBA" id="ARBA00012980"/>
    </source>
</evidence>
<evidence type="ECO:0000256" key="3">
    <source>
        <dbReference type="ARBA" id="ARBA00022679"/>
    </source>
</evidence>
<evidence type="ECO:0000256" key="6">
    <source>
        <dbReference type="ARBA" id="ARBA00022777"/>
    </source>
</evidence>
<evidence type="ECO:0000256" key="4">
    <source>
        <dbReference type="ARBA" id="ARBA00022727"/>
    </source>
</evidence>
<accession>A0AAE0S2W8</accession>
<comment type="similarity">
    <text evidence="1">Belongs to the thymidylate kinase family.</text>
</comment>
<dbReference type="EMBL" id="JAEAOA010002069">
    <property type="protein sequence ID" value="KAK3584292.1"/>
    <property type="molecule type" value="Genomic_DNA"/>
</dbReference>
<dbReference type="InterPro" id="IPR039430">
    <property type="entry name" value="Thymidylate_kin-like_dom"/>
</dbReference>
<keyword evidence="5" id="KW-0547">Nucleotide-binding</keyword>
<dbReference type="AlphaFoldDB" id="A0AAE0S2W8"/>
<reference evidence="10" key="2">
    <citation type="journal article" date="2021" name="Genome Biol. Evol.">
        <title>Developing a high-quality reference genome for a parasitic bivalve with doubly uniparental inheritance (Bivalvia: Unionida).</title>
        <authorList>
            <person name="Smith C.H."/>
        </authorList>
    </citation>
    <scope>NUCLEOTIDE SEQUENCE</scope>
    <source>
        <strain evidence="10">CHS0354</strain>
        <tissue evidence="10">Mantle</tissue>
    </source>
</reference>
<dbReference type="HAMAP" id="MF_00165">
    <property type="entry name" value="Thymidylate_kinase"/>
    <property type="match status" value="1"/>
</dbReference>
<dbReference type="GO" id="GO:0006235">
    <property type="term" value="P:dTTP biosynthetic process"/>
    <property type="evidence" value="ECO:0007669"/>
    <property type="project" value="TreeGrafter"/>
</dbReference>
<evidence type="ECO:0000313" key="10">
    <source>
        <dbReference type="EMBL" id="KAK3584292.1"/>
    </source>
</evidence>
<dbReference type="GO" id="GO:0005524">
    <property type="term" value="F:ATP binding"/>
    <property type="evidence" value="ECO:0007669"/>
    <property type="project" value="UniProtKB-KW"/>
</dbReference>
<comment type="caution">
    <text evidence="10">The sequence shown here is derived from an EMBL/GenBank/DDBJ whole genome shotgun (WGS) entry which is preliminary data.</text>
</comment>
<dbReference type="Proteomes" id="UP001195483">
    <property type="component" value="Unassembled WGS sequence"/>
</dbReference>
<dbReference type="PANTHER" id="PTHR10344">
    <property type="entry name" value="THYMIDYLATE KINASE"/>
    <property type="match status" value="1"/>
</dbReference>
<dbReference type="Pfam" id="PF02223">
    <property type="entry name" value="Thymidylate_kin"/>
    <property type="match status" value="1"/>
</dbReference>
<keyword evidence="7" id="KW-0067">ATP-binding</keyword>
<dbReference type="GO" id="GO:0005829">
    <property type="term" value="C:cytosol"/>
    <property type="evidence" value="ECO:0007669"/>
    <property type="project" value="TreeGrafter"/>
</dbReference>
<reference evidence="10" key="3">
    <citation type="submission" date="2023-05" db="EMBL/GenBank/DDBJ databases">
        <authorList>
            <person name="Smith C.H."/>
        </authorList>
    </citation>
    <scope>NUCLEOTIDE SEQUENCE</scope>
    <source>
        <strain evidence="10">CHS0354</strain>
        <tissue evidence="10">Mantle</tissue>
    </source>
</reference>
<reference evidence="10" key="1">
    <citation type="journal article" date="2021" name="Genome Biol. Evol.">
        <title>A High-Quality Reference Genome for a Parasitic Bivalve with Doubly Uniparental Inheritance (Bivalvia: Unionida).</title>
        <authorList>
            <person name="Smith C.H."/>
        </authorList>
    </citation>
    <scope>NUCLEOTIDE SEQUENCE</scope>
    <source>
        <strain evidence="10">CHS0354</strain>
    </source>
</reference>
<dbReference type="GO" id="GO:0004798">
    <property type="term" value="F:dTMP kinase activity"/>
    <property type="evidence" value="ECO:0007669"/>
    <property type="project" value="UniProtKB-EC"/>
</dbReference>
<evidence type="ECO:0000256" key="8">
    <source>
        <dbReference type="ARBA" id="ARBA00048743"/>
    </source>
</evidence>
<dbReference type="Gene3D" id="3.40.50.300">
    <property type="entry name" value="P-loop containing nucleotide triphosphate hydrolases"/>
    <property type="match status" value="1"/>
</dbReference>
<dbReference type="EC" id="2.7.4.9" evidence="2"/>
<gene>
    <name evidence="10" type="ORF">CHS0354_035373</name>
</gene>
<evidence type="ECO:0000256" key="1">
    <source>
        <dbReference type="ARBA" id="ARBA00009776"/>
    </source>
</evidence>
<dbReference type="GO" id="GO:0006227">
    <property type="term" value="P:dUDP biosynthetic process"/>
    <property type="evidence" value="ECO:0007669"/>
    <property type="project" value="TreeGrafter"/>
</dbReference>
<evidence type="ECO:0000259" key="9">
    <source>
        <dbReference type="Pfam" id="PF02223"/>
    </source>
</evidence>
<dbReference type="CDD" id="cd01672">
    <property type="entry name" value="TMPK"/>
    <property type="match status" value="1"/>
</dbReference>
<proteinExistence type="inferred from homology"/>
<organism evidence="10 11">
    <name type="scientific">Potamilus streckersoni</name>
    <dbReference type="NCBI Taxonomy" id="2493646"/>
    <lineage>
        <taxon>Eukaryota</taxon>
        <taxon>Metazoa</taxon>
        <taxon>Spiralia</taxon>
        <taxon>Lophotrochozoa</taxon>
        <taxon>Mollusca</taxon>
        <taxon>Bivalvia</taxon>
        <taxon>Autobranchia</taxon>
        <taxon>Heteroconchia</taxon>
        <taxon>Palaeoheterodonta</taxon>
        <taxon>Unionida</taxon>
        <taxon>Unionoidea</taxon>
        <taxon>Unionidae</taxon>
        <taxon>Ambleminae</taxon>
        <taxon>Lampsilini</taxon>
        <taxon>Potamilus</taxon>
    </lineage>
</organism>
<keyword evidence="11" id="KW-1185">Reference proteome</keyword>
<keyword evidence="3" id="KW-0808">Transferase</keyword>
<evidence type="ECO:0000256" key="5">
    <source>
        <dbReference type="ARBA" id="ARBA00022741"/>
    </source>
</evidence>
<dbReference type="GO" id="GO:0006233">
    <property type="term" value="P:dTDP biosynthetic process"/>
    <property type="evidence" value="ECO:0007669"/>
    <property type="project" value="InterPro"/>
</dbReference>
<keyword evidence="6" id="KW-0418">Kinase</keyword>
<sequence>MGAGIVLCDPHRAVIKGPSRLRAQKGIDGTGKTTQINRLENCLKSEGHDVICTFEPGASSIGKEVRAFILDSRYDIAPLTETLLLCADRYEHQQNIIIPALKAGKTVLADRTQDSTVAYQAFGKGVDLKLIEDFDRQYLIRPDITFYLDIESGKTAGRIDRRLQSAGEQNKFDIYATDFLTASGAATVIFVSVFRSVFG</sequence>
<protein>
    <recommendedName>
        <fullName evidence="2">dTMP kinase</fullName>
        <ecNumber evidence="2">2.7.4.9</ecNumber>
    </recommendedName>
</protein>
<comment type="catalytic activity">
    <reaction evidence="8">
        <text>dTMP + ATP = dTDP + ADP</text>
        <dbReference type="Rhea" id="RHEA:13517"/>
        <dbReference type="ChEBI" id="CHEBI:30616"/>
        <dbReference type="ChEBI" id="CHEBI:58369"/>
        <dbReference type="ChEBI" id="CHEBI:63528"/>
        <dbReference type="ChEBI" id="CHEBI:456216"/>
        <dbReference type="EC" id="2.7.4.9"/>
    </reaction>
</comment>
<feature type="domain" description="Thymidylate kinase-like" evidence="9">
    <location>
        <begin position="26"/>
        <end position="173"/>
    </location>
</feature>
<dbReference type="SUPFAM" id="SSF52540">
    <property type="entry name" value="P-loop containing nucleoside triphosphate hydrolases"/>
    <property type="match status" value="1"/>
</dbReference>
<name>A0AAE0S2W8_9BIVA</name>
<dbReference type="InterPro" id="IPR018094">
    <property type="entry name" value="Thymidylate_kinase"/>
</dbReference>